<name>A0A085M3T5_9BILA</name>
<accession>A0A085M3T5</accession>
<evidence type="ECO:0008006" key="4">
    <source>
        <dbReference type="Google" id="ProtNLM"/>
    </source>
</evidence>
<evidence type="ECO:0000313" key="2">
    <source>
        <dbReference type="EMBL" id="KFD67027.1"/>
    </source>
</evidence>
<keyword evidence="3" id="KW-1185">Reference proteome</keyword>
<sequence length="70" mass="8075">MVTQQLAEAVDVHRTTVGLHLHEMGKIQKHGKWVPHSLSESAKKDRLNRRKELLENHKEKKFSFAGRYGG</sequence>
<organism evidence="1 3">
    <name type="scientific">Trichuris suis</name>
    <name type="common">pig whipworm</name>
    <dbReference type="NCBI Taxonomy" id="68888"/>
    <lineage>
        <taxon>Eukaryota</taxon>
        <taxon>Metazoa</taxon>
        <taxon>Ecdysozoa</taxon>
        <taxon>Nematoda</taxon>
        <taxon>Enoplea</taxon>
        <taxon>Dorylaimia</taxon>
        <taxon>Trichinellida</taxon>
        <taxon>Trichuridae</taxon>
        <taxon>Trichuris</taxon>
    </lineage>
</organism>
<dbReference type="Proteomes" id="UP000030758">
    <property type="component" value="Unassembled WGS sequence"/>
</dbReference>
<gene>
    <name evidence="1" type="ORF">M513_07210</name>
    <name evidence="2" type="ORF">M514_07210</name>
</gene>
<dbReference type="Proteomes" id="UP000030764">
    <property type="component" value="Unassembled WGS sequence"/>
</dbReference>
<dbReference type="EMBL" id="KL363234">
    <property type="protein sequence ID" value="KFD51881.1"/>
    <property type="molecule type" value="Genomic_DNA"/>
</dbReference>
<evidence type="ECO:0000313" key="3">
    <source>
        <dbReference type="Proteomes" id="UP000030764"/>
    </source>
</evidence>
<reference evidence="1 3" key="1">
    <citation type="journal article" date="2014" name="Nat. Genet.">
        <title>Genome and transcriptome of the porcine whipworm Trichuris suis.</title>
        <authorList>
            <person name="Jex A.R."/>
            <person name="Nejsum P."/>
            <person name="Schwarz E.M."/>
            <person name="Hu L."/>
            <person name="Young N.D."/>
            <person name="Hall R.S."/>
            <person name="Korhonen P.K."/>
            <person name="Liao S."/>
            <person name="Thamsborg S."/>
            <person name="Xia J."/>
            <person name="Xu P."/>
            <person name="Wang S."/>
            <person name="Scheerlinck J.P."/>
            <person name="Hofmann A."/>
            <person name="Sternberg P.W."/>
            <person name="Wang J."/>
            <person name="Gasser R.B."/>
        </authorList>
    </citation>
    <scope>NUCLEOTIDE SEQUENCE [LARGE SCALE GENOMIC DNA]</scope>
    <source>
        <strain evidence="2">DCEP-RM93F</strain>
        <strain evidence="1">DCEP-RM93M</strain>
    </source>
</reference>
<evidence type="ECO:0000313" key="1">
    <source>
        <dbReference type="EMBL" id="KFD51881.1"/>
    </source>
</evidence>
<dbReference type="EMBL" id="KL367519">
    <property type="protein sequence ID" value="KFD67027.1"/>
    <property type="molecule type" value="Genomic_DNA"/>
</dbReference>
<proteinExistence type="predicted"/>
<dbReference type="AlphaFoldDB" id="A0A085M3T5"/>
<protein>
    <recommendedName>
        <fullName evidence="4">Transposase Tc1-like domain-containing protein</fullName>
    </recommendedName>
</protein>